<accession>A0ABR7VNK0</accession>
<protein>
    <submittedName>
        <fullName evidence="2">Uncharacterized protein</fullName>
    </submittedName>
</protein>
<evidence type="ECO:0000256" key="1">
    <source>
        <dbReference type="SAM" id="Phobius"/>
    </source>
</evidence>
<dbReference type="Proteomes" id="UP000621631">
    <property type="component" value="Unassembled WGS sequence"/>
</dbReference>
<organism evidence="2 3">
    <name type="scientific">Virgibacillus halodenitrificans</name>
    <name type="common">Bacillus halodenitrificans</name>
    <dbReference type="NCBI Taxonomy" id="1482"/>
    <lineage>
        <taxon>Bacteria</taxon>
        <taxon>Bacillati</taxon>
        <taxon>Bacillota</taxon>
        <taxon>Bacilli</taxon>
        <taxon>Bacillales</taxon>
        <taxon>Bacillaceae</taxon>
        <taxon>Virgibacillus</taxon>
    </lineage>
</organism>
<keyword evidence="1" id="KW-0812">Transmembrane</keyword>
<evidence type="ECO:0000313" key="3">
    <source>
        <dbReference type="Proteomes" id="UP000621631"/>
    </source>
</evidence>
<evidence type="ECO:0000313" key="2">
    <source>
        <dbReference type="EMBL" id="MBD1223485.1"/>
    </source>
</evidence>
<keyword evidence="1" id="KW-1133">Transmembrane helix</keyword>
<dbReference type="GeneID" id="71516576"/>
<comment type="caution">
    <text evidence="2">The sequence shown here is derived from an EMBL/GenBank/DDBJ whole genome shotgun (WGS) entry which is preliminary data.</text>
</comment>
<reference evidence="2 3" key="1">
    <citation type="submission" date="2020-09" db="EMBL/GenBank/DDBJ databases">
        <title>Draft Genome Sequences of Oil-Oxidizing Bacteria Halomonas titanicae, Marinobacter lutaoensis, and Virgibacillus halodenitrificans Isolated from Highly Saline Environments.</title>
        <authorList>
            <person name="Grouzdev D.S."/>
            <person name="Sokolova D.S."/>
            <person name="Semenova E.M."/>
            <person name="Borzenkov I.A."/>
            <person name="Bidzhieva S.K."/>
            <person name="Poltaraus A.B."/>
            <person name="Nazina T.N."/>
        </authorList>
    </citation>
    <scope>NUCLEOTIDE SEQUENCE [LARGE SCALE GENOMIC DNA]</scope>
    <source>
        <strain evidence="2 3">VKM B-3472D</strain>
    </source>
</reference>
<dbReference type="EMBL" id="JACWEZ010000007">
    <property type="protein sequence ID" value="MBD1223485.1"/>
    <property type="molecule type" value="Genomic_DNA"/>
</dbReference>
<gene>
    <name evidence="2" type="ORF">IC602_12845</name>
</gene>
<name>A0ABR7VNK0_VIRHA</name>
<sequence>MRTVARGVAKFFVANFAVVMAIMLLPVFLVTDDVALFDSMMEYLFSNKS</sequence>
<feature type="transmembrane region" description="Helical" evidence="1">
    <location>
        <begin position="12"/>
        <end position="31"/>
    </location>
</feature>
<proteinExistence type="predicted"/>
<keyword evidence="1" id="KW-0472">Membrane</keyword>
<keyword evidence="3" id="KW-1185">Reference proteome</keyword>
<dbReference type="RefSeq" id="WP_156036061.1">
    <property type="nucleotide sequence ID" value="NZ_CP017962.1"/>
</dbReference>